<keyword evidence="5" id="KW-0547">Nucleotide-binding</keyword>
<keyword evidence="13" id="KW-1185">Reference proteome</keyword>
<dbReference type="InterPro" id="IPR039421">
    <property type="entry name" value="Type_1_exporter"/>
</dbReference>
<protein>
    <submittedName>
        <fullName evidence="12">NHLM bacteriocin system ABC transporter ATP-binding protein</fullName>
    </submittedName>
</protein>
<dbReference type="PROSITE" id="PS50893">
    <property type="entry name" value="ABC_TRANSPORTER_2"/>
    <property type="match status" value="1"/>
</dbReference>
<dbReference type="Proteomes" id="UP000518887">
    <property type="component" value="Unassembled WGS sequence"/>
</dbReference>
<dbReference type="InterPro" id="IPR027417">
    <property type="entry name" value="P-loop_NTPase"/>
</dbReference>
<dbReference type="Gene3D" id="1.20.1560.10">
    <property type="entry name" value="ABC transporter type 1, transmembrane domain"/>
    <property type="match status" value="1"/>
</dbReference>
<dbReference type="SUPFAM" id="SSF90123">
    <property type="entry name" value="ABC transporter transmembrane region"/>
    <property type="match status" value="1"/>
</dbReference>
<evidence type="ECO:0000259" key="10">
    <source>
        <dbReference type="PROSITE" id="PS50893"/>
    </source>
</evidence>
<keyword evidence="7 9" id="KW-1133">Transmembrane helix</keyword>
<gene>
    <name evidence="12" type="ORF">HNP76_002585</name>
</gene>
<dbReference type="FunFam" id="3.40.50.300:FF:000299">
    <property type="entry name" value="ABC transporter ATP-binding protein/permease"/>
    <property type="match status" value="1"/>
</dbReference>
<keyword evidence="2" id="KW-0813">Transport</keyword>
<dbReference type="EMBL" id="JACHFQ010000008">
    <property type="protein sequence ID" value="MBB5227189.1"/>
    <property type="molecule type" value="Genomic_DNA"/>
</dbReference>
<keyword evidence="6 12" id="KW-0067">ATP-binding</keyword>
<dbReference type="PROSITE" id="PS50929">
    <property type="entry name" value="ABC_TM1F"/>
    <property type="match status" value="1"/>
</dbReference>
<keyword evidence="8 9" id="KW-0472">Membrane</keyword>
<dbReference type="Gene3D" id="3.40.50.300">
    <property type="entry name" value="P-loop containing nucleotide triphosphate hydrolases"/>
    <property type="match status" value="1"/>
</dbReference>
<evidence type="ECO:0000313" key="12">
    <source>
        <dbReference type="EMBL" id="MBB5227189.1"/>
    </source>
</evidence>
<dbReference type="Pfam" id="PF00664">
    <property type="entry name" value="ABC_membrane"/>
    <property type="match status" value="1"/>
</dbReference>
<feature type="transmembrane region" description="Helical" evidence="9">
    <location>
        <begin position="340"/>
        <end position="360"/>
    </location>
</feature>
<dbReference type="InterPro" id="IPR011527">
    <property type="entry name" value="ABC1_TM_dom"/>
</dbReference>
<evidence type="ECO:0000256" key="4">
    <source>
        <dbReference type="ARBA" id="ARBA00022692"/>
    </source>
</evidence>
<dbReference type="InterPro" id="IPR003439">
    <property type="entry name" value="ABC_transporter-like_ATP-bd"/>
</dbReference>
<dbReference type="GO" id="GO:0005524">
    <property type="term" value="F:ATP binding"/>
    <property type="evidence" value="ECO:0007669"/>
    <property type="project" value="UniProtKB-KW"/>
</dbReference>
<dbReference type="RefSeq" id="WP_184661170.1">
    <property type="nucleotide sequence ID" value="NZ_JACHFQ010000008.1"/>
</dbReference>
<feature type="transmembrane region" description="Helical" evidence="9">
    <location>
        <begin position="445"/>
        <end position="465"/>
    </location>
</feature>
<accession>A0A7W8GBJ3</accession>
<feature type="domain" description="ABC transporter" evidence="10">
    <location>
        <begin position="620"/>
        <end position="852"/>
    </location>
</feature>
<dbReference type="GO" id="GO:0034040">
    <property type="term" value="F:ATPase-coupled lipid transmembrane transporter activity"/>
    <property type="evidence" value="ECO:0007669"/>
    <property type="project" value="TreeGrafter"/>
</dbReference>
<name>A0A7W8GBJ3_9SPIR</name>
<dbReference type="InterPro" id="IPR036640">
    <property type="entry name" value="ABC1_TM_sf"/>
</dbReference>
<evidence type="ECO:0000259" key="11">
    <source>
        <dbReference type="PROSITE" id="PS50929"/>
    </source>
</evidence>
<evidence type="ECO:0000256" key="1">
    <source>
        <dbReference type="ARBA" id="ARBA00004651"/>
    </source>
</evidence>
<evidence type="ECO:0000256" key="7">
    <source>
        <dbReference type="ARBA" id="ARBA00022989"/>
    </source>
</evidence>
<dbReference type="PROSITE" id="PS00211">
    <property type="entry name" value="ABC_TRANSPORTER_1"/>
    <property type="match status" value="1"/>
</dbReference>
<dbReference type="InterPro" id="IPR003593">
    <property type="entry name" value="AAA+_ATPase"/>
</dbReference>
<proteinExistence type="predicted"/>
<reference evidence="12 13" key="1">
    <citation type="submission" date="2020-08" db="EMBL/GenBank/DDBJ databases">
        <title>Genomic Encyclopedia of Type Strains, Phase IV (KMG-IV): sequencing the most valuable type-strain genomes for metagenomic binning, comparative biology and taxonomic classification.</title>
        <authorList>
            <person name="Goeker M."/>
        </authorList>
    </citation>
    <scope>NUCLEOTIDE SEQUENCE [LARGE SCALE GENOMIC DNA]</scope>
    <source>
        <strain evidence="12 13">DSM 103462</strain>
    </source>
</reference>
<dbReference type="SUPFAM" id="SSF52540">
    <property type="entry name" value="P-loop containing nucleoside triphosphate hydrolases"/>
    <property type="match status" value="1"/>
</dbReference>
<dbReference type="GO" id="GO:0016887">
    <property type="term" value="F:ATP hydrolysis activity"/>
    <property type="evidence" value="ECO:0007669"/>
    <property type="project" value="InterPro"/>
</dbReference>
<evidence type="ECO:0000313" key="13">
    <source>
        <dbReference type="Proteomes" id="UP000518887"/>
    </source>
</evidence>
<evidence type="ECO:0000256" key="9">
    <source>
        <dbReference type="SAM" id="Phobius"/>
    </source>
</evidence>
<dbReference type="Pfam" id="PF00005">
    <property type="entry name" value="ABC_tran"/>
    <property type="match status" value="1"/>
</dbReference>
<organism evidence="12 13">
    <name type="scientific">Treponema ruminis</name>
    <dbReference type="NCBI Taxonomy" id="744515"/>
    <lineage>
        <taxon>Bacteria</taxon>
        <taxon>Pseudomonadati</taxon>
        <taxon>Spirochaetota</taxon>
        <taxon>Spirochaetia</taxon>
        <taxon>Spirochaetales</taxon>
        <taxon>Treponemataceae</taxon>
        <taxon>Treponema</taxon>
    </lineage>
</organism>
<feature type="transmembrane region" description="Helical" evidence="9">
    <location>
        <begin position="413"/>
        <end position="433"/>
    </location>
</feature>
<dbReference type="GO" id="GO:0005886">
    <property type="term" value="C:plasma membrane"/>
    <property type="evidence" value="ECO:0007669"/>
    <property type="project" value="UniProtKB-SubCell"/>
</dbReference>
<dbReference type="AlphaFoldDB" id="A0A7W8GBJ3"/>
<comment type="caution">
    <text evidence="12">The sequence shown here is derived from an EMBL/GenBank/DDBJ whole genome shotgun (WGS) entry which is preliminary data.</text>
</comment>
<comment type="subcellular location">
    <subcellularLocation>
        <location evidence="1">Cell membrane</location>
        <topology evidence="1">Multi-pass membrane protein</topology>
    </subcellularLocation>
</comment>
<keyword evidence="3" id="KW-1003">Cell membrane</keyword>
<dbReference type="PANTHER" id="PTHR24221:SF654">
    <property type="entry name" value="ATP-BINDING CASSETTE SUB-FAMILY B MEMBER 6"/>
    <property type="match status" value="1"/>
</dbReference>
<dbReference type="NCBIfam" id="TIGR03797">
    <property type="entry name" value="NHLM_micro_ABC2"/>
    <property type="match status" value="1"/>
</dbReference>
<dbReference type="GO" id="GO:0140359">
    <property type="term" value="F:ABC-type transporter activity"/>
    <property type="evidence" value="ECO:0007669"/>
    <property type="project" value="InterPro"/>
</dbReference>
<sequence>MDKGIYKINNTNILTLDGSAHEIKVLHGHGYLFLVKKLHDGRTGARHAIANFGEGESFPNITGNEKYNIILAGTNGTEVEFTETTDPDFAKKAGEWQKNIIIDIETGFAWENLRSMKQQKTADYAFSDALANISSVVNKNVRETNIFRPDDFPVVKVFKIVARNMGGISIHQLPDKSYEPTKSGVQKLARDNTVRVREVVLREKWYQEDNGHLIGFYKKNGNIDISCENDTSASLVPVALIKNKNSSGYKIIDPINNVEIPVTKSNARQVYPIAIMAYKNIKEEKISIKTICRFVLMDIRRDIARFVVIGLLCTLIGLITPLITRTFIDNVIPEAAKTQAIQICVLVFFCNISSMIGELAKYFANMRMETMADSDLEVALMDRLLKLPVDFFKGFSSGDLAARTITITEIRKAIFNIVLSVFMNFIFSFVYLIQCFRFSGYFARWGILFCIFPILISAVFCWLTYKWEKILIDCQGKIQGMLHQFLNGIEKISNSHSEKRFFAQWSNEYIRQTKVSYRLGLVGIVSSLINAIYPMIVCIIFYYLYGRGVRMQAISALTTGTFMAFLTSYSSFQGAFLGLASSLLQIRKVVPLSKRIQPILDAKPEFESSKPPIDRLKGNIEISHLNFRYSPDSPLVLKDVNMSIKQGEFVAVVGTSGAGKSTLMRMLLGFEKPESGAIFYDSQDISAVDIGSLRRQLGVVLQNDTVLQGTVLQNILGSSGLREEDAWEAARKVSFDKDIEEMPMGMFTMIPAGGATLSGGQLQRLIIARAIIRRPGVLIFDEATSALDNLTQQVVRESLDELKVTRIIIAHRLSTIINADKIYVMKDGEVIEQGKYEELMAKNGYFAQLAKRQSV</sequence>
<evidence type="ECO:0000256" key="5">
    <source>
        <dbReference type="ARBA" id="ARBA00022741"/>
    </source>
</evidence>
<evidence type="ECO:0000256" key="6">
    <source>
        <dbReference type="ARBA" id="ARBA00022840"/>
    </source>
</evidence>
<dbReference type="InterPro" id="IPR022515">
    <property type="entry name" value="NHPM_micro_ABC2"/>
</dbReference>
<evidence type="ECO:0000256" key="8">
    <source>
        <dbReference type="ARBA" id="ARBA00023136"/>
    </source>
</evidence>
<dbReference type="SMART" id="SM00382">
    <property type="entry name" value="AAA"/>
    <property type="match status" value="1"/>
</dbReference>
<dbReference type="InterPro" id="IPR017871">
    <property type="entry name" value="ABC_transporter-like_CS"/>
</dbReference>
<keyword evidence="4 9" id="KW-0812">Transmembrane</keyword>
<dbReference type="PANTHER" id="PTHR24221">
    <property type="entry name" value="ATP-BINDING CASSETTE SUB-FAMILY B"/>
    <property type="match status" value="1"/>
</dbReference>
<feature type="transmembrane region" description="Helical" evidence="9">
    <location>
        <begin position="519"/>
        <end position="545"/>
    </location>
</feature>
<feature type="domain" description="ABC transmembrane type-1" evidence="11">
    <location>
        <begin position="307"/>
        <end position="588"/>
    </location>
</feature>
<evidence type="ECO:0000256" key="2">
    <source>
        <dbReference type="ARBA" id="ARBA00022448"/>
    </source>
</evidence>
<evidence type="ECO:0000256" key="3">
    <source>
        <dbReference type="ARBA" id="ARBA00022475"/>
    </source>
</evidence>
<feature type="transmembrane region" description="Helical" evidence="9">
    <location>
        <begin position="303"/>
        <end position="328"/>
    </location>
</feature>